<dbReference type="AlphaFoldDB" id="A0AAN8ZPB7"/>
<reference evidence="3 4" key="1">
    <citation type="submission" date="2023-12" db="EMBL/GenBank/DDBJ databases">
        <title>A high-quality genome assembly for Dillenia turbinata (Dilleniales).</title>
        <authorList>
            <person name="Chanderbali A."/>
        </authorList>
    </citation>
    <scope>NUCLEOTIDE SEQUENCE [LARGE SCALE GENOMIC DNA]</scope>
    <source>
        <strain evidence="3">LSX21</strain>
        <tissue evidence="3">Leaf</tissue>
    </source>
</reference>
<dbReference type="PANTHER" id="PTHR22835">
    <property type="entry name" value="ZINC FINGER FYVE DOMAIN CONTAINING PROTEIN"/>
    <property type="match status" value="1"/>
</dbReference>
<protein>
    <submittedName>
        <fullName evidence="3">Uncharacterized protein</fullName>
    </submittedName>
</protein>
<keyword evidence="4" id="KW-1185">Reference proteome</keyword>
<feature type="transmembrane region" description="Helical" evidence="2">
    <location>
        <begin position="12"/>
        <end position="30"/>
    </location>
</feature>
<evidence type="ECO:0000313" key="3">
    <source>
        <dbReference type="EMBL" id="KAK6941145.1"/>
    </source>
</evidence>
<name>A0AAN8ZPB7_9MAGN</name>
<dbReference type="EMBL" id="JBAMMX010000005">
    <property type="protein sequence ID" value="KAK6941145.1"/>
    <property type="molecule type" value="Genomic_DNA"/>
</dbReference>
<gene>
    <name evidence="3" type="ORF">RJ641_030676</name>
</gene>
<comment type="similarity">
    <text evidence="1">Belongs to the 'GDSL' lipolytic enzyme family.</text>
</comment>
<accession>A0AAN8ZPB7</accession>
<comment type="caution">
    <text evidence="3">The sequence shown here is derived from an EMBL/GenBank/DDBJ whole genome shotgun (WGS) entry which is preliminary data.</text>
</comment>
<evidence type="ECO:0000313" key="4">
    <source>
        <dbReference type="Proteomes" id="UP001370490"/>
    </source>
</evidence>
<keyword evidence="2" id="KW-0812">Transmembrane</keyword>
<proteinExistence type="inferred from homology"/>
<dbReference type="Proteomes" id="UP001370490">
    <property type="component" value="Unassembled WGS sequence"/>
</dbReference>
<evidence type="ECO:0000256" key="2">
    <source>
        <dbReference type="SAM" id="Phobius"/>
    </source>
</evidence>
<dbReference type="PANTHER" id="PTHR22835:SF158">
    <property type="entry name" value="GDSL ESTERASE_LIPASE LIP-4-LIKE ISOFORM X1"/>
    <property type="match status" value="1"/>
</dbReference>
<organism evidence="3 4">
    <name type="scientific">Dillenia turbinata</name>
    <dbReference type="NCBI Taxonomy" id="194707"/>
    <lineage>
        <taxon>Eukaryota</taxon>
        <taxon>Viridiplantae</taxon>
        <taxon>Streptophyta</taxon>
        <taxon>Embryophyta</taxon>
        <taxon>Tracheophyta</taxon>
        <taxon>Spermatophyta</taxon>
        <taxon>Magnoliopsida</taxon>
        <taxon>eudicotyledons</taxon>
        <taxon>Gunneridae</taxon>
        <taxon>Pentapetalae</taxon>
        <taxon>Dilleniales</taxon>
        <taxon>Dilleniaceae</taxon>
        <taxon>Dillenia</taxon>
    </lineage>
</organism>
<keyword evidence="2" id="KW-1133">Transmembrane helix</keyword>
<keyword evidence="2" id="KW-0472">Membrane</keyword>
<sequence>MCRPYMRMVGRTFGYIILGHYVVYLKNLLLQRTGMRVNMINLGAFSSSMTLQKLNPQCGAKVFDEKLHLICDELRIELKNVTIIYVDVFTIRYDLIANATKYDPQCGAKAFDEKLHLICDELRVELKNVTIIYVDVFTIRYDLIANATKYEYIQTWWAELLAHNSGPLGRLPVKLAITCKNTSDLDQYGCLQSLNDGAKAFNEKLHSVMN</sequence>
<evidence type="ECO:0000256" key="1">
    <source>
        <dbReference type="ARBA" id="ARBA00008668"/>
    </source>
</evidence>